<comment type="caution">
    <text evidence="1">The sequence shown here is derived from an EMBL/GenBank/DDBJ whole genome shotgun (WGS) entry which is preliminary data.</text>
</comment>
<dbReference type="EMBL" id="JAGPXC010000008">
    <property type="protein sequence ID" value="KAH6647331.1"/>
    <property type="molecule type" value="Genomic_DNA"/>
</dbReference>
<keyword evidence="2" id="KW-1185">Reference proteome</keyword>
<dbReference type="OrthoDB" id="3557758at2759"/>
<organism evidence="1 2">
    <name type="scientific">Truncatella angustata</name>
    <dbReference type="NCBI Taxonomy" id="152316"/>
    <lineage>
        <taxon>Eukaryota</taxon>
        <taxon>Fungi</taxon>
        <taxon>Dikarya</taxon>
        <taxon>Ascomycota</taxon>
        <taxon>Pezizomycotina</taxon>
        <taxon>Sordariomycetes</taxon>
        <taxon>Xylariomycetidae</taxon>
        <taxon>Amphisphaeriales</taxon>
        <taxon>Sporocadaceae</taxon>
        <taxon>Truncatella</taxon>
    </lineage>
</organism>
<accession>A0A9P8UAI8</accession>
<dbReference type="GeneID" id="70132508"/>
<protein>
    <submittedName>
        <fullName evidence="1">Uncharacterized protein</fullName>
    </submittedName>
</protein>
<gene>
    <name evidence="1" type="ORF">BKA67DRAFT_577166</name>
</gene>
<dbReference type="Proteomes" id="UP000758603">
    <property type="component" value="Unassembled WGS sequence"/>
</dbReference>
<sequence length="406" mass="43654">MSLVSILPVEYPGLPPQENPVLEVREMNEEACESSLGHPNPLGLHPVNKQRTSTRRISAGFSTDGPPSCLPSVATSSLTASTTRGELPTTYAAAPRLSMRKTTPTSIPLPKASTATTYEMAAEYHAHNQENIPPHSSLIGLQHKHKNSIEIAAAKLGTKSKPRTVGALPKSNTLNVISNLTASVSRSSLSKFSRSTSISSTFDSEPRSSICNASGTSLGVSGIDSGNPRQIHTAQSSAYWTGRFVALEDRFHNEMLLPGNMTTLVTAHAERSIVPDYRASVPAHMPASASNPNLMRNIITGQSSRYSTCTATKSRLRAGGGSVDAGRLENEENRARRVFLHLEALCATSEARKSLHAWQQKYARRKGKEQLLPRGGSMEDRGWVGRLLGRGSHNGRRGSFVGVALG</sequence>
<dbReference type="RefSeq" id="XP_045953843.1">
    <property type="nucleotide sequence ID" value="XM_046103616.1"/>
</dbReference>
<evidence type="ECO:0000313" key="2">
    <source>
        <dbReference type="Proteomes" id="UP000758603"/>
    </source>
</evidence>
<name>A0A9P8UAI8_9PEZI</name>
<dbReference type="AlphaFoldDB" id="A0A9P8UAI8"/>
<reference evidence="1" key="1">
    <citation type="journal article" date="2021" name="Nat. Commun.">
        <title>Genetic determinants of endophytism in the Arabidopsis root mycobiome.</title>
        <authorList>
            <person name="Mesny F."/>
            <person name="Miyauchi S."/>
            <person name="Thiergart T."/>
            <person name="Pickel B."/>
            <person name="Atanasova L."/>
            <person name="Karlsson M."/>
            <person name="Huettel B."/>
            <person name="Barry K.W."/>
            <person name="Haridas S."/>
            <person name="Chen C."/>
            <person name="Bauer D."/>
            <person name="Andreopoulos W."/>
            <person name="Pangilinan J."/>
            <person name="LaButti K."/>
            <person name="Riley R."/>
            <person name="Lipzen A."/>
            <person name="Clum A."/>
            <person name="Drula E."/>
            <person name="Henrissat B."/>
            <person name="Kohler A."/>
            <person name="Grigoriev I.V."/>
            <person name="Martin F.M."/>
            <person name="Hacquard S."/>
        </authorList>
    </citation>
    <scope>NUCLEOTIDE SEQUENCE</scope>
    <source>
        <strain evidence="1">MPI-SDFR-AT-0073</strain>
    </source>
</reference>
<evidence type="ECO:0000313" key="1">
    <source>
        <dbReference type="EMBL" id="KAH6647331.1"/>
    </source>
</evidence>
<proteinExistence type="predicted"/>